<dbReference type="EMBL" id="JAYMYS010000004">
    <property type="protein sequence ID" value="KAK7396789.1"/>
    <property type="molecule type" value="Genomic_DNA"/>
</dbReference>
<proteinExistence type="predicted"/>
<accession>A0AAN9SHL0</accession>
<dbReference type="AlphaFoldDB" id="A0AAN9SHL0"/>
<name>A0AAN9SHL0_PSOTE</name>
<feature type="region of interest" description="Disordered" evidence="1">
    <location>
        <begin position="106"/>
        <end position="125"/>
    </location>
</feature>
<gene>
    <name evidence="2" type="ORF">VNO78_17948</name>
</gene>
<protein>
    <submittedName>
        <fullName evidence="2">Uncharacterized protein</fullName>
    </submittedName>
</protein>
<evidence type="ECO:0000256" key="1">
    <source>
        <dbReference type="SAM" id="MobiDB-lite"/>
    </source>
</evidence>
<reference evidence="2 3" key="1">
    <citation type="submission" date="2024-01" db="EMBL/GenBank/DDBJ databases">
        <title>The genomes of 5 underutilized Papilionoideae crops provide insights into root nodulation and disease resistanc.</title>
        <authorList>
            <person name="Jiang F."/>
        </authorList>
    </citation>
    <scope>NUCLEOTIDE SEQUENCE [LARGE SCALE GENOMIC DNA]</scope>
    <source>
        <strain evidence="2">DUOXIRENSHENG_FW03</strain>
        <tissue evidence="2">Leaves</tissue>
    </source>
</reference>
<sequence length="125" mass="13784">MHKMCRLKPRVCKLCIHGAISGITYEICLHLQGYTITAHHCKAKPPQGYTVISLPLQLQAYKVALSPSLQGNTTTVARSYCIIAQGVLDSGKLIVPTRFRSSSRCYYGSDTKKQPQPVESCNPMS</sequence>
<evidence type="ECO:0000313" key="2">
    <source>
        <dbReference type="EMBL" id="KAK7396789.1"/>
    </source>
</evidence>
<comment type="caution">
    <text evidence="2">The sequence shown here is derived from an EMBL/GenBank/DDBJ whole genome shotgun (WGS) entry which is preliminary data.</text>
</comment>
<evidence type="ECO:0000313" key="3">
    <source>
        <dbReference type="Proteomes" id="UP001386955"/>
    </source>
</evidence>
<dbReference type="Proteomes" id="UP001386955">
    <property type="component" value="Unassembled WGS sequence"/>
</dbReference>
<keyword evidence="3" id="KW-1185">Reference proteome</keyword>
<organism evidence="2 3">
    <name type="scientific">Psophocarpus tetragonolobus</name>
    <name type="common">Winged bean</name>
    <name type="synonym">Dolichos tetragonolobus</name>
    <dbReference type="NCBI Taxonomy" id="3891"/>
    <lineage>
        <taxon>Eukaryota</taxon>
        <taxon>Viridiplantae</taxon>
        <taxon>Streptophyta</taxon>
        <taxon>Embryophyta</taxon>
        <taxon>Tracheophyta</taxon>
        <taxon>Spermatophyta</taxon>
        <taxon>Magnoliopsida</taxon>
        <taxon>eudicotyledons</taxon>
        <taxon>Gunneridae</taxon>
        <taxon>Pentapetalae</taxon>
        <taxon>rosids</taxon>
        <taxon>fabids</taxon>
        <taxon>Fabales</taxon>
        <taxon>Fabaceae</taxon>
        <taxon>Papilionoideae</taxon>
        <taxon>50 kb inversion clade</taxon>
        <taxon>NPAAA clade</taxon>
        <taxon>indigoferoid/millettioid clade</taxon>
        <taxon>Phaseoleae</taxon>
        <taxon>Psophocarpus</taxon>
    </lineage>
</organism>